<evidence type="ECO:0000256" key="4">
    <source>
        <dbReference type="ARBA" id="ARBA00023163"/>
    </source>
</evidence>
<dbReference type="InterPro" id="IPR001647">
    <property type="entry name" value="HTH_TetR"/>
</dbReference>
<proteinExistence type="predicted"/>
<dbReference type="SUPFAM" id="SSF46689">
    <property type="entry name" value="Homeodomain-like"/>
    <property type="match status" value="1"/>
</dbReference>
<dbReference type="OrthoDB" id="329481at2"/>
<name>A0A1E7N2P0_KITAU</name>
<dbReference type="EMBL" id="BMUB01000038">
    <property type="protein sequence ID" value="GGV06056.1"/>
    <property type="molecule type" value="Genomic_DNA"/>
</dbReference>
<evidence type="ECO:0000313" key="7">
    <source>
        <dbReference type="EMBL" id="GGV06056.1"/>
    </source>
</evidence>
<dbReference type="PANTHER" id="PTHR30055">
    <property type="entry name" value="HTH-TYPE TRANSCRIPTIONAL REGULATOR RUTR"/>
    <property type="match status" value="1"/>
</dbReference>
<comment type="caution">
    <text evidence="8">The sequence shown here is derived from an EMBL/GenBank/DDBJ whole genome shotgun (WGS) entry which is preliminary data.</text>
</comment>
<reference evidence="7" key="5">
    <citation type="submission" date="2020-09" db="EMBL/GenBank/DDBJ databases">
        <authorList>
            <person name="Sun Q."/>
            <person name="Ohkuma M."/>
        </authorList>
    </citation>
    <scope>NUCLEOTIDE SEQUENCE</scope>
    <source>
        <strain evidence="7">JCM 4434</strain>
    </source>
</reference>
<feature type="DNA-binding region" description="H-T-H motif" evidence="5">
    <location>
        <begin position="39"/>
        <end position="58"/>
    </location>
</feature>
<dbReference type="GO" id="GO:0046677">
    <property type="term" value="P:response to antibiotic"/>
    <property type="evidence" value="ECO:0007669"/>
    <property type="project" value="InterPro"/>
</dbReference>
<dbReference type="Proteomes" id="UP000610124">
    <property type="component" value="Unassembled WGS sequence"/>
</dbReference>
<evidence type="ECO:0000256" key="1">
    <source>
        <dbReference type="ARBA" id="ARBA00022491"/>
    </source>
</evidence>
<evidence type="ECO:0000259" key="6">
    <source>
        <dbReference type="PROSITE" id="PS50977"/>
    </source>
</evidence>
<dbReference type="Pfam" id="PF02909">
    <property type="entry name" value="TetR_C_1"/>
    <property type="match status" value="1"/>
</dbReference>
<dbReference type="SUPFAM" id="SSF48498">
    <property type="entry name" value="Tetracyclin repressor-like, C-terminal domain"/>
    <property type="match status" value="1"/>
</dbReference>
<reference evidence="9" key="4">
    <citation type="submission" date="2016-08" db="EMBL/GenBank/DDBJ databases">
        <title>Sequencing, assembly and comparative genomics of S. aureofaciens ATCC 10762.</title>
        <authorList>
            <person name="Gradnigo J.S."/>
            <person name="Johnson N."/>
            <person name="Somerville G.A."/>
        </authorList>
    </citation>
    <scope>NUCLEOTIDE SEQUENCE [LARGE SCALE GENOMIC DNA]</scope>
    <source>
        <strain evidence="9">ATCC 10762 / DSM 40127 / CCM 3239 / JCM 4008 / LMG 5968 / NBRC 12843 / NCIMB 8234 / A-377</strain>
    </source>
</reference>
<dbReference type="GO" id="GO:0045892">
    <property type="term" value="P:negative regulation of DNA-templated transcription"/>
    <property type="evidence" value="ECO:0007669"/>
    <property type="project" value="InterPro"/>
</dbReference>
<reference evidence="8 9" key="2">
    <citation type="submission" date="2014-07" db="EMBL/GenBank/DDBJ databases">
        <authorList>
            <person name="Zhang J.E."/>
            <person name="Yang H."/>
            <person name="Guo J."/>
            <person name="Deng Z."/>
            <person name="Luo H."/>
            <person name="Luo M."/>
            <person name="Zhao B."/>
        </authorList>
    </citation>
    <scope>NUCLEOTIDE SEQUENCE [LARGE SCALE GENOMIC DNA]</scope>
    <source>
        <strain evidence="8">ATCC 10762</strain>
        <strain evidence="9">ATCC 10762 / DSM 40127 / CCM 3239 / JCM 4008 / LMG 5968 / NBRC 12843 / NCIMB 8234 / A-377</strain>
    </source>
</reference>
<evidence type="ECO:0000313" key="9">
    <source>
        <dbReference type="Proteomes" id="UP000037395"/>
    </source>
</evidence>
<dbReference type="PRINTS" id="PR00455">
    <property type="entry name" value="HTHTETR"/>
</dbReference>
<dbReference type="InterPro" id="IPR004111">
    <property type="entry name" value="Repressor_TetR_C"/>
</dbReference>
<protein>
    <submittedName>
        <fullName evidence="7">TetR family transcriptional regulator</fullName>
    </submittedName>
    <submittedName>
        <fullName evidence="8">Tetracycline repressor protein class H</fullName>
    </submittedName>
</protein>
<evidence type="ECO:0000256" key="3">
    <source>
        <dbReference type="ARBA" id="ARBA00023125"/>
    </source>
</evidence>
<dbReference type="AlphaFoldDB" id="A0A1E7N2P0"/>
<keyword evidence="9" id="KW-1185">Reference proteome</keyword>
<evidence type="ECO:0000256" key="2">
    <source>
        <dbReference type="ARBA" id="ARBA00023015"/>
    </source>
</evidence>
<gene>
    <name evidence="7" type="ORF">GCM10010502_71300</name>
    <name evidence="8" type="ORF">HS99_0009560</name>
</gene>
<accession>A0A1E7N2P0</accession>
<dbReference type="GO" id="GO:0003700">
    <property type="term" value="F:DNA-binding transcription factor activity"/>
    <property type="evidence" value="ECO:0007669"/>
    <property type="project" value="TreeGrafter"/>
</dbReference>
<evidence type="ECO:0000313" key="8">
    <source>
        <dbReference type="EMBL" id="OEV34723.1"/>
    </source>
</evidence>
<dbReference type="GO" id="GO:0000976">
    <property type="term" value="F:transcription cis-regulatory region binding"/>
    <property type="evidence" value="ECO:0007669"/>
    <property type="project" value="TreeGrafter"/>
</dbReference>
<dbReference type="InterPro" id="IPR036271">
    <property type="entry name" value="Tet_transcr_reg_TetR-rel_C_sf"/>
</dbReference>
<keyword evidence="3 5" id="KW-0238">DNA-binding</keyword>
<dbReference type="Proteomes" id="UP000037395">
    <property type="component" value="Unassembled WGS sequence"/>
</dbReference>
<dbReference type="InterPro" id="IPR003012">
    <property type="entry name" value="Tet_transcr_reg_TetR"/>
</dbReference>
<dbReference type="Gene3D" id="1.10.357.10">
    <property type="entry name" value="Tetracycline Repressor, domain 2"/>
    <property type="match status" value="1"/>
</dbReference>
<dbReference type="Gene3D" id="1.10.10.60">
    <property type="entry name" value="Homeodomain-like"/>
    <property type="match status" value="1"/>
</dbReference>
<keyword evidence="2" id="KW-0805">Transcription regulation</keyword>
<dbReference type="RefSeq" id="WP_043389147.1">
    <property type="nucleotide sequence ID" value="NZ_BMUB01000038.1"/>
</dbReference>
<feature type="domain" description="HTH tetR-type" evidence="6">
    <location>
        <begin position="16"/>
        <end position="76"/>
    </location>
</feature>
<reference evidence="7" key="1">
    <citation type="journal article" date="2014" name="Int. J. Syst. Evol. Microbiol.">
        <title>Complete genome sequence of Corynebacterium casei LMG S-19264T (=DSM 44701T), isolated from a smear-ripened cheese.</title>
        <authorList>
            <consortium name="US DOE Joint Genome Institute (JGI-PGF)"/>
            <person name="Walter F."/>
            <person name="Albersmeier A."/>
            <person name="Kalinowski J."/>
            <person name="Ruckert C."/>
        </authorList>
    </citation>
    <scope>NUCLEOTIDE SEQUENCE</scope>
    <source>
        <strain evidence="7">JCM 4434</strain>
    </source>
</reference>
<dbReference type="GeneID" id="97489993"/>
<dbReference type="InterPro" id="IPR009057">
    <property type="entry name" value="Homeodomain-like_sf"/>
</dbReference>
<dbReference type="KEGG" id="kau:B6264_26215"/>
<dbReference type="InterPro" id="IPR050109">
    <property type="entry name" value="HTH-type_TetR-like_transc_reg"/>
</dbReference>
<dbReference type="PRINTS" id="PR00400">
    <property type="entry name" value="TETREPRESSOR"/>
</dbReference>
<reference evidence="8" key="3">
    <citation type="submission" date="2016-08" db="EMBL/GenBank/DDBJ databases">
        <title>Sequencing, Assembly and Comparative Genomics of S. aureofaciens ATCC 10762.</title>
        <authorList>
            <person name="Gradnigo J.S."/>
            <person name="Johnson N."/>
            <person name="Somerville G.A."/>
        </authorList>
    </citation>
    <scope>NUCLEOTIDE SEQUENCE [LARGE SCALE GENOMIC DNA]</scope>
    <source>
        <strain evidence="8">ATCC 10762</strain>
    </source>
</reference>
<keyword evidence="4" id="KW-0804">Transcription</keyword>
<dbReference type="Pfam" id="PF00440">
    <property type="entry name" value="TetR_N"/>
    <property type="match status" value="1"/>
</dbReference>
<dbReference type="PANTHER" id="PTHR30055:SF151">
    <property type="entry name" value="TRANSCRIPTIONAL REGULATORY PROTEIN"/>
    <property type="match status" value="1"/>
</dbReference>
<sequence length="220" mass="23214">MAKHQAARRGRGERVGLSRQQILDAALGLVDRDGLKGLTMRSLGQELGVEAMTLYHYVPNKDALLDGLVEQVFTAATPAMDGSADWRTALQAYATALREGLLRHPAVLPLATSRPAVTPATLDDLEALLRLLTAGGFPLGRALHALNSLAVFVIGHATAEAQIVVGAEEAGGADWLAALEAERYPLLIRAAIEGVGADDAERFAFALDALLLGFDALRSG</sequence>
<organism evidence="8 9">
    <name type="scientific">Kitasatospora aureofaciens</name>
    <name type="common">Streptomyces aureofaciens</name>
    <dbReference type="NCBI Taxonomy" id="1894"/>
    <lineage>
        <taxon>Bacteria</taxon>
        <taxon>Bacillati</taxon>
        <taxon>Actinomycetota</taxon>
        <taxon>Actinomycetes</taxon>
        <taxon>Kitasatosporales</taxon>
        <taxon>Streptomycetaceae</taxon>
        <taxon>Kitasatospora</taxon>
    </lineage>
</organism>
<accession>A0A8H9I1Z1</accession>
<dbReference type="EMBL" id="JPRF03000043">
    <property type="protein sequence ID" value="OEV34723.1"/>
    <property type="molecule type" value="Genomic_DNA"/>
</dbReference>
<evidence type="ECO:0000256" key="5">
    <source>
        <dbReference type="PROSITE-ProRule" id="PRU00335"/>
    </source>
</evidence>
<dbReference type="PROSITE" id="PS50977">
    <property type="entry name" value="HTH_TETR_2"/>
    <property type="match status" value="1"/>
</dbReference>
<keyword evidence="1" id="KW-0678">Repressor</keyword>